<sequence>MSIWELLTGNWQLAISRMGGCAMLLRDNGGIPTLVFLKSGKPDCASRYATWLDLKELRSRGICGLHDRLLPRPDYH</sequence>
<keyword evidence="2" id="KW-1185">Reference proteome</keyword>
<dbReference type="RefSeq" id="WP_263748188.1">
    <property type="nucleotide sequence ID" value="NZ_JAOWRF010000339.1"/>
</dbReference>
<name>A0ABT3B574_9CYAN</name>
<evidence type="ECO:0008006" key="3">
    <source>
        <dbReference type="Google" id="ProtNLM"/>
    </source>
</evidence>
<accession>A0ABT3B574</accession>
<comment type="caution">
    <text evidence="1">The sequence shown here is derived from an EMBL/GenBank/DDBJ whole genome shotgun (WGS) entry which is preliminary data.</text>
</comment>
<dbReference type="Proteomes" id="UP001526143">
    <property type="component" value="Unassembled WGS sequence"/>
</dbReference>
<proteinExistence type="predicted"/>
<gene>
    <name evidence="1" type="ORF">OGM63_23980</name>
</gene>
<evidence type="ECO:0000313" key="1">
    <source>
        <dbReference type="EMBL" id="MCV3216533.1"/>
    </source>
</evidence>
<reference evidence="1 2" key="1">
    <citation type="submission" date="2022-10" db="EMBL/GenBank/DDBJ databases">
        <title>Identification of biosynthetic pathway for the production of the potent trypsin inhibitor radiosumin.</title>
        <authorList>
            <person name="Fewer D.P."/>
            <person name="Delbaje E."/>
            <person name="Ouyang X."/>
            <person name="Agostino P.D."/>
            <person name="Wahlsten M."/>
            <person name="Jokela J."/>
            <person name="Permi P."/>
            <person name="Haapaniemi E."/>
            <person name="Koistinen H."/>
        </authorList>
    </citation>
    <scope>NUCLEOTIDE SEQUENCE [LARGE SCALE GENOMIC DNA]</scope>
    <source>
        <strain evidence="1 2">NIES-515</strain>
    </source>
</reference>
<evidence type="ECO:0000313" key="2">
    <source>
        <dbReference type="Proteomes" id="UP001526143"/>
    </source>
</evidence>
<protein>
    <recommendedName>
        <fullName evidence="3">Serine/threonine protein kinase</fullName>
    </recommendedName>
</protein>
<organism evidence="1 2">
    <name type="scientific">Plectonema radiosum NIES-515</name>
    <dbReference type="NCBI Taxonomy" id="2986073"/>
    <lineage>
        <taxon>Bacteria</taxon>
        <taxon>Bacillati</taxon>
        <taxon>Cyanobacteriota</taxon>
        <taxon>Cyanophyceae</taxon>
        <taxon>Oscillatoriophycideae</taxon>
        <taxon>Oscillatoriales</taxon>
        <taxon>Microcoleaceae</taxon>
        <taxon>Plectonema</taxon>
    </lineage>
</organism>
<dbReference type="EMBL" id="JAOWRF010000339">
    <property type="protein sequence ID" value="MCV3216533.1"/>
    <property type="molecule type" value="Genomic_DNA"/>
</dbReference>